<evidence type="ECO:0000313" key="2">
    <source>
        <dbReference type="EMBL" id="CAN94255.1"/>
    </source>
</evidence>
<proteinExistence type="predicted"/>
<accession>A9EVT4</accession>
<evidence type="ECO:0000313" key="3">
    <source>
        <dbReference type="Proteomes" id="UP000002139"/>
    </source>
</evidence>
<gene>
    <name evidence="2" type="ordered locus">sce4092</name>
</gene>
<dbReference type="AlphaFoldDB" id="A9EVT4"/>
<feature type="region of interest" description="Disordered" evidence="1">
    <location>
        <begin position="155"/>
        <end position="180"/>
    </location>
</feature>
<reference evidence="2 3" key="1">
    <citation type="journal article" date="2007" name="Nat. Biotechnol.">
        <title>Complete genome sequence of the myxobacterium Sorangium cellulosum.</title>
        <authorList>
            <person name="Schneiker S."/>
            <person name="Perlova O."/>
            <person name="Kaiser O."/>
            <person name="Gerth K."/>
            <person name="Alici A."/>
            <person name="Altmeyer M.O."/>
            <person name="Bartels D."/>
            <person name="Bekel T."/>
            <person name="Beyer S."/>
            <person name="Bode E."/>
            <person name="Bode H.B."/>
            <person name="Bolten C.J."/>
            <person name="Choudhuri J.V."/>
            <person name="Doss S."/>
            <person name="Elnakady Y.A."/>
            <person name="Frank B."/>
            <person name="Gaigalat L."/>
            <person name="Goesmann A."/>
            <person name="Groeger C."/>
            <person name="Gross F."/>
            <person name="Jelsbak L."/>
            <person name="Jelsbak L."/>
            <person name="Kalinowski J."/>
            <person name="Kegler C."/>
            <person name="Knauber T."/>
            <person name="Konietzny S."/>
            <person name="Kopp M."/>
            <person name="Krause L."/>
            <person name="Krug D."/>
            <person name="Linke B."/>
            <person name="Mahmud T."/>
            <person name="Martinez-Arias R."/>
            <person name="McHardy A.C."/>
            <person name="Merai M."/>
            <person name="Meyer F."/>
            <person name="Mormann S."/>
            <person name="Munoz-Dorado J."/>
            <person name="Perez J."/>
            <person name="Pradella S."/>
            <person name="Rachid S."/>
            <person name="Raddatz G."/>
            <person name="Rosenau F."/>
            <person name="Rueckert C."/>
            <person name="Sasse F."/>
            <person name="Scharfe M."/>
            <person name="Schuster S.C."/>
            <person name="Suen G."/>
            <person name="Treuner-Lange A."/>
            <person name="Velicer G.J."/>
            <person name="Vorholter F.-J."/>
            <person name="Weissman K.J."/>
            <person name="Welch R.D."/>
            <person name="Wenzel S.C."/>
            <person name="Whitworth D.E."/>
            <person name="Wilhelm S."/>
            <person name="Wittmann C."/>
            <person name="Bloecker H."/>
            <person name="Puehler A."/>
            <person name="Mueller R."/>
        </authorList>
    </citation>
    <scope>NUCLEOTIDE SEQUENCE [LARGE SCALE GENOMIC DNA]</scope>
    <source>
        <strain evidence="3">So ce56</strain>
    </source>
</reference>
<dbReference type="EMBL" id="AM746676">
    <property type="protein sequence ID" value="CAN94255.1"/>
    <property type="molecule type" value="Genomic_DNA"/>
</dbReference>
<dbReference type="Proteomes" id="UP000002139">
    <property type="component" value="Chromosome"/>
</dbReference>
<dbReference type="OrthoDB" id="267045at2"/>
<sequence>MTAAWRQHPRLEGRFHVDHPDDLQVLVHEGGPRLTDRRPELVWVRVTACHGDVFTARVLNQPHQLKTVNEGAEVRFIAPTGGEHLLQVREQYLRERADWVIGPCSRCGLDELFDAPSELIAKVFPNVPASARMDAFSAFCGACGGVQLVQHKDFRQDEGEGPDEQTEQQSPGKKWWQFWK</sequence>
<organism evidence="2 3">
    <name type="scientific">Sorangium cellulosum (strain So ce56)</name>
    <name type="common">Polyangium cellulosum (strain So ce56)</name>
    <dbReference type="NCBI Taxonomy" id="448385"/>
    <lineage>
        <taxon>Bacteria</taxon>
        <taxon>Pseudomonadati</taxon>
        <taxon>Myxococcota</taxon>
        <taxon>Polyangia</taxon>
        <taxon>Polyangiales</taxon>
        <taxon>Polyangiaceae</taxon>
        <taxon>Sorangium</taxon>
    </lineage>
</organism>
<dbReference type="KEGG" id="scl:sce4092"/>
<keyword evidence="3" id="KW-1185">Reference proteome</keyword>
<dbReference type="RefSeq" id="WP_012236725.1">
    <property type="nucleotide sequence ID" value="NC_010162.1"/>
</dbReference>
<dbReference type="eggNOG" id="ENOG5031FHR">
    <property type="taxonomic scope" value="Bacteria"/>
</dbReference>
<evidence type="ECO:0000256" key="1">
    <source>
        <dbReference type="SAM" id="MobiDB-lite"/>
    </source>
</evidence>
<dbReference type="HOGENOM" id="CLU_1495258_0_0_7"/>
<protein>
    <submittedName>
        <fullName evidence="2">Uncharacterized protein</fullName>
    </submittedName>
</protein>
<name>A9EVT4_SORC5</name>